<dbReference type="Pfam" id="PF12937">
    <property type="entry name" value="F-box-like"/>
    <property type="match status" value="1"/>
</dbReference>
<feature type="domain" description="F-box" evidence="1">
    <location>
        <begin position="30"/>
        <end position="82"/>
    </location>
</feature>
<sequence length="363" mass="42807">MGAVLDKFLGDDLYTSIIKKQSVLRLEYLGIAPEYLPSEVLTDILNYLNRNEVEKCQLVCRRWDRVIDYSARGLPLRLLPKLTISLDNRKNTMAYKIKKDDDMEEIVNPTFILEKMPMLIFEKIVLGPDSLSSLEEIFSTQQIPGVFCRFGTTSQRDSEYLPLVHNASKLLKYLSIKTLNLALPMKAFIYLLTDPSLFQQYCLPIELNIRAFFPYSTPVPIPQRMNSFFHVLGISHDIQMHKCFLYLALCDYKVMDVCERLFHAFCHEWYSGFPFKAIVFEFRNHWNRAPIKRFLIQNRLEHRSENHNDSRFDVYEKIRDDGWTLNIYLDKVIKLRPTFSDFHFLNHDNEKVINVMFTECALQ</sequence>
<dbReference type="SMART" id="SM00256">
    <property type="entry name" value="FBOX"/>
    <property type="match status" value="1"/>
</dbReference>
<dbReference type="WBParaSite" id="ACRNAN_scaffold8483.g8477.t1">
    <property type="protein sequence ID" value="ACRNAN_scaffold8483.g8477.t1"/>
    <property type="gene ID" value="ACRNAN_scaffold8483.g8477"/>
</dbReference>
<dbReference type="PROSITE" id="PS50181">
    <property type="entry name" value="FBOX"/>
    <property type="match status" value="1"/>
</dbReference>
<dbReference type="AlphaFoldDB" id="A0A914EL05"/>
<dbReference type="InterPro" id="IPR036047">
    <property type="entry name" value="F-box-like_dom_sf"/>
</dbReference>
<dbReference type="InterPro" id="IPR001810">
    <property type="entry name" value="F-box_dom"/>
</dbReference>
<keyword evidence="2" id="KW-1185">Reference proteome</keyword>
<dbReference type="CDD" id="cd09917">
    <property type="entry name" value="F-box_SF"/>
    <property type="match status" value="1"/>
</dbReference>
<dbReference type="SUPFAM" id="SSF81383">
    <property type="entry name" value="F-box domain"/>
    <property type="match status" value="1"/>
</dbReference>
<accession>A0A914EL05</accession>
<evidence type="ECO:0000313" key="3">
    <source>
        <dbReference type="WBParaSite" id="ACRNAN_scaffold8483.g8477.t1"/>
    </source>
</evidence>
<proteinExistence type="predicted"/>
<evidence type="ECO:0000313" key="2">
    <source>
        <dbReference type="Proteomes" id="UP000887540"/>
    </source>
</evidence>
<name>A0A914EL05_9BILA</name>
<reference evidence="3" key="1">
    <citation type="submission" date="2022-11" db="UniProtKB">
        <authorList>
            <consortium name="WormBaseParasite"/>
        </authorList>
    </citation>
    <scope>IDENTIFICATION</scope>
</reference>
<dbReference type="Proteomes" id="UP000887540">
    <property type="component" value="Unplaced"/>
</dbReference>
<evidence type="ECO:0000259" key="1">
    <source>
        <dbReference type="PROSITE" id="PS50181"/>
    </source>
</evidence>
<dbReference type="Gene3D" id="1.20.1280.50">
    <property type="match status" value="1"/>
</dbReference>
<protein>
    <submittedName>
        <fullName evidence="3">F-box domain-containing protein</fullName>
    </submittedName>
</protein>
<organism evidence="2 3">
    <name type="scientific">Acrobeloides nanus</name>
    <dbReference type="NCBI Taxonomy" id="290746"/>
    <lineage>
        <taxon>Eukaryota</taxon>
        <taxon>Metazoa</taxon>
        <taxon>Ecdysozoa</taxon>
        <taxon>Nematoda</taxon>
        <taxon>Chromadorea</taxon>
        <taxon>Rhabditida</taxon>
        <taxon>Tylenchina</taxon>
        <taxon>Cephalobomorpha</taxon>
        <taxon>Cephaloboidea</taxon>
        <taxon>Cephalobidae</taxon>
        <taxon>Acrobeloides</taxon>
    </lineage>
</organism>